<comment type="subunit">
    <text evidence="3 10">Component of the Mediator complex.</text>
</comment>
<dbReference type="GeneID" id="54548087"/>
<evidence type="ECO:0000256" key="7">
    <source>
        <dbReference type="ARBA" id="ARBA00023163"/>
    </source>
</evidence>
<evidence type="ECO:0000256" key="2">
    <source>
        <dbReference type="ARBA" id="ARBA00009994"/>
    </source>
</evidence>
<comment type="function">
    <text evidence="9">Component of the Mediator complex, a coactivator involved in the regulated transcription of nearly all RNA polymerase II-dependent genes. Mediator functions as a bridge to convey information from gene-specific regulatory proteins to the basal RNA polymerase II transcription machinery. Mediator is recruited to promoters by direct interactions with regulatory proteins and serves as a scaffold for the assembly of a functional preinitiation complex with RNA polymerase II and the general transcription factors.</text>
</comment>
<name>A0A6A6JTG3_WESOR</name>
<dbReference type="RefSeq" id="XP_033656677.1">
    <property type="nucleotide sequence ID" value="XM_033794912.1"/>
</dbReference>
<keyword evidence="7 10" id="KW-0804">Transcription</keyword>
<keyword evidence="8 10" id="KW-0539">Nucleus</keyword>
<dbReference type="AlphaFoldDB" id="A0A6A6JTG3"/>
<dbReference type="InterPro" id="IPR009244">
    <property type="entry name" value="Mediatior_Med7"/>
</dbReference>
<evidence type="ECO:0000256" key="1">
    <source>
        <dbReference type="ARBA" id="ARBA00004123"/>
    </source>
</evidence>
<evidence type="ECO:0000256" key="8">
    <source>
        <dbReference type="ARBA" id="ARBA00023242"/>
    </source>
</evidence>
<evidence type="ECO:0000313" key="12">
    <source>
        <dbReference type="Proteomes" id="UP000800097"/>
    </source>
</evidence>
<feature type="non-terminal residue" evidence="11">
    <location>
        <position position="1"/>
    </location>
</feature>
<evidence type="ECO:0000256" key="4">
    <source>
        <dbReference type="ARBA" id="ARBA00020631"/>
    </source>
</evidence>
<dbReference type="GO" id="GO:0006357">
    <property type="term" value="P:regulation of transcription by RNA polymerase II"/>
    <property type="evidence" value="ECO:0007669"/>
    <property type="project" value="InterPro"/>
</dbReference>
<accession>A0A6A6JTG3</accession>
<dbReference type="GO" id="GO:0070847">
    <property type="term" value="C:core mediator complex"/>
    <property type="evidence" value="ECO:0007669"/>
    <property type="project" value="TreeGrafter"/>
</dbReference>
<evidence type="ECO:0000313" key="11">
    <source>
        <dbReference type="EMBL" id="KAF2279138.1"/>
    </source>
</evidence>
<keyword evidence="5 10" id="KW-0805">Transcription regulation</keyword>
<dbReference type="InterPro" id="IPR044888">
    <property type="entry name" value="Mediatior_Med7_sf"/>
</dbReference>
<dbReference type="Gene3D" id="6.10.140.1520">
    <property type="match status" value="1"/>
</dbReference>
<dbReference type="Pfam" id="PF05983">
    <property type="entry name" value="Med7"/>
    <property type="match status" value="1"/>
</dbReference>
<keyword evidence="6 10" id="KW-0010">Activator</keyword>
<organism evidence="11 12">
    <name type="scientific">Westerdykella ornata</name>
    <dbReference type="NCBI Taxonomy" id="318751"/>
    <lineage>
        <taxon>Eukaryota</taxon>
        <taxon>Fungi</taxon>
        <taxon>Dikarya</taxon>
        <taxon>Ascomycota</taxon>
        <taxon>Pezizomycotina</taxon>
        <taxon>Dothideomycetes</taxon>
        <taxon>Pleosporomycetidae</taxon>
        <taxon>Pleosporales</taxon>
        <taxon>Sporormiaceae</taxon>
        <taxon>Westerdykella</taxon>
    </lineage>
</organism>
<comment type="similarity">
    <text evidence="2 10">Belongs to the Mediator complex subunit 7 family.</text>
</comment>
<comment type="subcellular location">
    <subcellularLocation>
        <location evidence="1 10">Nucleus</location>
    </subcellularLocation>
</comment>
<dbReference type="SUPFAM" id="SSF140718">
    <property type="entry name" value="Mediator hinge subcomplex-like"/>
    <property type="match status" value="1"/>
</dbReference>
<gene>
    <name evidence="11" type="ORF">EI97DRAFT_357069</name>
</gene>
<keyword evidence="12" id="KW-1185">Reference proteome</keyword>
<dbReference type="OrthoDB" id="10253553at2759"/>
<evidence type="ECO:0000256" key="10">
    <source>
        <dbReference type="RuleBase" id="RU364060"/>
    </source>
</evidence>
<dbReference type="PANTHER" id="PTHR21428">
    <property type="entry name" value="MEDIATOR OF RNA POLYMERASE II TRANSCRIPTION SUBUNIT 7"/>
    <property type="match status" value="1"/>
</dbReference>
<reference evidence="11" key="1">
    <citation type="journal article" date="2020" name="Stud. Mycol.">
        <title>101 Dothideomycetes genomes: a test case for predicting lifestyles and emergence of pathogens.</title>
        <authorList>
            <person name="Haridas S."/>
            <person name="Albert R."/>
            <person name="Binder M."/>
            <person name="Bloem J."/>
            <person name="Labutti K."/>
            <person name="Salamov A."/>
            <person name="Andreopoulos B."/>
            <person name="Baker S."/>
            <person name="Barry K."/>
            <person name="Bills G."/>
            <person name="Bluhm B."/>
            <person name="Cannon C."/>
            <person name="Castanera R."/>
            <person name="Culley D."/>
            <person name="Daum C."/>
            <person name="Ezra D."/>
            <person name="Gonzalez J."/>
            <person name="Henrissat B."/>
            <person name="Kuo A."/>
            <person name="Liang C."/>
            <person name="Lipzen A."/>
            <person name="Lutzoni F."/>
            <person name="Magnuson J."/>
            <person name="Mondo S."/>
            <person name="Nolan M."/>
            <person name="Ohm R."/>
            <person name="Pangilinan J."/>
            <person name="Park H.-J."/>
            <person name="Ramirez L."/>
            <person name="Alfaro M."/>
            <person name="Sun H."/>
            <person name="Tritt A."/>
            <person name="Yoshinaga Y."/>
            <person name="Zwiers L.-H."/>
            <person name="Turgeon B."/>
            <person name="Goodwin S."/>
            <person name="Spatafora J."/>
            <person name="Crous P."/>
            <person name="Grigoriev I."/>
        </authorList>
    </citation>
    <scope>NUCLEOTIDE SEQUENCE</scope>
    <source>
        <strain evidence="11">CBS 379.55</strain>
    </source>
</reference>
<dbReference type="GO" id="GO:0016592">
    <property type="term" value="C:mediator complex"/>
    <property type="evidence" value="ECO:0007669"/>
    <property type="project" value="InterPro"/>
</dbReference>
<evidence type="ECO:0000256" key="9">
    <source>
        <dbReference type="ARBA" id="ARBA00025687"/>
    </source>
</evidence>
<protein>
    <recommendedName>
        <fullName evidence="4 10">Mediator of RNA polymerase II transcription subunit 7</fullName>
    </recommendedName>
</protein>
<evidence type="ECO:0000256" key="5">
    <source>
        <dbReference type="ARBA" id="ARBA00023015"/>
    </source>
</evidence>
<evidence type="ECO:0000256" key="3">
    <source>
        <dbReference type="ARBA" id="ARBA00011837"/>
    </source>
</evidence>
<evidence type="ECO:0000256" key="6">
    <source>
        <dbReference type="ARBA" id="ARBA00023159"/>
    </source>
</evidence>
<sequence>EENQFHSLFPNPPPFWKSFTAENLARLDEIKKGAQGGAQDGNADMSTIQNAATETSTTQLSAAQLLTLPAELRYLVPPAPPAEDSEYRVFNIPTRIRGMDLFQKNLESMKRDMEQTGLFPGWEYEQLFPSRPPSSDNGASEWTLDRQQYLLRFLRSILLNFLELLGILATNPASDDGEQKMKDILTLVANVHALVNEYRPHQARETLILMMQDQVERKKAEIEAVRQVKGKVAAALAELERSAPGREAGVLREDEVVVEPEEKRREMQRRMWYAMDELL</sequence>
<dbReference type="GO" id="GO:0003712">
    <property type="term" value="F:transcription coregulator activity"/>
    <property type="evidence" value="ECO:0007669"/>
    <property type="project" value="InterPro"/>
</dbReference>
<dbReference type="Gene3D" id="6.10.140.200">
    <property type="match status" value="1"/>
</dbReference>
<feature type="non-terminal residue" evidence="11">
    <location>
        <position position="279"/>
    </location>
</feature>
<dbReference type="EMBL" id="ML986487">
    <property type="protein sequence ID" value="KAF2279138.1"/>
    <property type="molecule type" value="Genomic_DNA"/>
</dbReference>
<dbReference type="InterPro" id="IPR037212">
    <property type="entry name" value="Med7/Med21-like"/>
</dbReference>
<proteinExistence type="inferred from homology"/>
<dbReference type="PANTHER" id="PTHR21428:SF11">
    <property type="entry name" value="MEDIATOR OF RNA POLYMERASE II TRANSCRIPTION SUBUNIT 7"/>
    <property type="match status" value="1"/>
</dbReference>
<dbReference type="Proteomes" id="UP000800097">
    <property type="component" value="Unassembled WGS sequence"/>
</dbReference>